<dbReference type="InterPro" id="IPR008948">
    <property type="entry name" value="L-Aspartase-like"/>
</dbReference>
<dbReference type="InterPro" id="IPR047136">
    <property type="entry name" value="PurB_bact"/>
</dbReference>
<dbReference type="InterPro" id="IPR000362">
    <property type="entry name" value="Fumarate_lyase_fam"/>
</dbReference>
<dbReference type="SUPFAM" id="SSF48557">
    <property type="entry name" value="L-aspartase-like"/>
    <property type="match status" value="1"/>
</dbReference>
<evidence type="ECO:0000256" key="5">
    <source>
        <dbReference type="ARBA" id="ARBA00017058"/>
    </source>
</evidence>
<evidence type="ECO:0000313" key="16">
    <source>
        <dbReference type="EMBL" id="EDS18381.1"/>
    </source>
</evidence>
<name>B0N5L3_9FIRM</name>
<evidence type="ECO:0000256" key="12">
    <source>
        <dbReference type="NCBIfam" id="TIGR00928"/>
    </source>
</evidence>
<dbReference type="InterPro" id="IPR022761">
    <property type="entry name" value="Fumarate_lyase_N"/>
</dbReference>
<dbReference type="InterPro" id="IPR024083">
    <property type="entry name" value="Fumarase/histidase_N"/>
</dbReference>
<dbReference type="Gene3D" id="1.10.275.10">
    <property type="entry name" value="Fumarase/aspartase (N-terminal domain)"/>
    <property type="match status" value="1"/>
</dbReference>
<evidence type="ECO:0000256" key="13">
    <source>
        <dbReference type="RuleBase" id="RU361172"/>
    </source>
</evidence>
<accession>B0N5L3</accession>
<keyword evidence="6 13" id="KW-0658">Purine biosynthesis</keyword>
<dbReference type="GO" id="GO:0006189">
    <property type="term" value="P:'de novo' IMP biosynthetic process"/>
    <property type="evidence" value="ECO:0007669"/>
    <property type="project" value="UniProtKB-UniPathway"/>
</dbReference>
<protein>
    <recommendedName>
        <fullName evidence="5 12">Adenylosuccinate lyase</fullName>
        <shortName evidence="13">ASL</shortName>
        <ecNumber evidence="4 12">4.3.2.2</ecNumber>
    </recommendedName>
    <alternativeName>
        <fullName evidence="10 13">Adenylosuccinase</fullName>
    </alternativeName>
</protein>
<dbReference type="UniPathway" id="UPA00075">
    <property type="reaction ID" value="UER00336"/>
</dbReference>
<dbReference type="EMBL" id="ABFX02000006">
    <property type="protein sequence ID" value="EDS18381.1"/>
    <property type="molecule type" value="Genomic_DNA"/>
</dbReference>
<reference evidence="16" key="1">
    <citation type="submission" date="2007-11" db="EMBL/GenBank/DDBJ databases">
        <authorList>
            <person name="Fulton L."/>
            <person name="Clifton S."/>
            <person name="Fulton B."/>
            <person name="Xu J."/>
            <person name="Minx P."/>
            <person name="Pepin K.H."/>
            <person name="Johnson M."/>
            <person name="Thiruvilangam P."/>
            <person name="Bhonagiri V."/>
            <person name="Nash W.E."/>
            <person name="Mardis E.R."/>
            <person name="Wilson R.K."/>
        </authorList>
    </citation>
    <scope>NUCLEOTIDE SEQUENCE [LARGE SCALE GENOMIC DNA]</scope>
    <source>
        <strain evidence="16">DSM 1402</strain>
    </source>
</reference>
<dbReference type="NCBIfam" id="NF006764">
    <property type="entry name" value="PRK09285.1"/>
    <property type="match status" value="1"/>
</dbReference>
<keyword evidence="7 13" id="KW-0456">Lyase</keyword>
<evidence type="ECO:0000256" key="11">
    <source>
        <dbReference type="ARBA" id="ARBA00049115"/>
    </source>
</evidence>
<evidence type="ECO:0000256" key="1">
    <source>
        <dbReference type="ARBA" id="ARBA00004706"/>
    </source>
</evidence>
<dbReference type="GO" id="GO:0070626">
    <property type="term" value="F:(S)-2-(5-amino-1-(5-phospho-D-ribosyl)imidazole-4-carboxamido) succinate lyase (fumarate-forming) activity"/>
    <property type="evidence" value="ECO:0007669"/>
    <property type="project" value="RHEA"/>
</dbReference>
<dbReference type="GO" id="GO:0044208">
    <property type="term" value="P:'de novo' AMP biosynthetic process"/>
    <property type="evidence" value="ECO:0007669"/>
    <property type="project" value="UniProtKB-UniPathway"/>
</dbReference>
<dbReference type="EC" id="4.3.2.2" evidence="4 12"/>
<evidence type="ECO:0000256" key="8">
    <source>
        <dbReference type="ARBA" id="ARBA00024477"/>
    </source>
</evidence>
<dbReference type="eggNOG" id="COG0015">
    <property type="taxonomic scope" value="Bacteria"/>
</dbReference>
<evidence type="ECO:0000259" key="15">
    <source>
        <dbReference type="Pfam" id="PF08328"/>
    </source>
</evidence>
<sequence>MENRMEKQEFECLTLCPLDGRYSGVKDALGEYFSEYALVKYRVFVEIQWLKFLIENVESDVLAKFDLQDMDKLTTISSEFNYDSFARIKEIENTTRHDVKAVEYFIDEKVDALGFGYLQSFVHIGCTSEDINNTSYACMLKYGLKDVWLPKAKEFAAIIDKWAEEHSNDAMLAHTHGQPATPTTIGKEFKVYAYRFLSSIENVEAVKIKAKFNGATGNYSAILTAFPNEDWQVLAKKFVEEYLGLTFNPLTTQIESHDYTCHILDGIRHFNNVLVDFDVDMWLYISMEYFKQIPVKGEVGSSTMPHKVNPIRFENSEANIDMSNNICIALSNKLPKSRMQRDLSDSSSQRNLGLAFGYSLQAINETMNGLAKCVVNKDKLASDLNEKWEVLAEPIQTMLRKYGVPDAYDTLKALTRGKSISKEDILKFAESLDILSDQDRQTLVDMTPASYIGLAKELAKIELNK</sequence>
<dbReference type="HOGENOM" id="CLU_025566_2_0_9"/>
<dbReference type="GO" id="GO:0004018">
    <property type="term" value="F:N6-(1,2-dicarboxyethyl)AMP AMP-lyase (fumarate-forming) activity"/>
    <property type="evidence" value="ECO:0007669"/>
    <property type="project" value="UniProtKB-UniRule"/>
</dbReference>
<dbReference type="NCBIfam" id="TIGR00928">
    <property type="entry name" value="purB"/>
    <property type="match status" value="1"/>
</dbReference>
<dbReference type="PRINTS" id="PR00149">
    <property type="entry name" value="FUMRATELYASE"/>
</dbReference>
<dbReference type="Pfam" id="PF00206">
    <property type="entry name" value="Lyase_1"/>
    <property type="match status" value="1"/>
</dbReference>
<evidence type="ECO:0000256" key="7">
    <source>
        <dbReference type="ARBA" id="ARBA00023239"/>
    </source>
</evidence>
<dbReference type="PANTHER" id="PTHR43411:SF1">
    <property type="entry name" value="ADENYLOSUCCINATE LYASE"/>
    <property type="match status" value="1"/>
</dbReference>
<gene>
    <name evidence="16" type="primary">purB</name>
    <name evidence="16" type="ORF">CLORAM_01927</name>
</gene>
<dbReference type="UniPathway" id="UPA00074">
    <property type="reaction ID" value="UER00132"/>
</dbReference>
<organism evidence="16 17">
    <name type="scientific">Thomasclavelia ramosa DSM 1402</name>
    <dbReference type="NCBI Taxonomy" id="445974"/>
    <lineage>
        <taxon>Bacteria</taxon>
        <taxon>Bacillati</taxon>
        <taxon>Bacillota</taxon>
        <taxon>Erysipelotrichia</taxon>
        <taxon>Erysipelotrichales</taxon>
        <taxon>Coprobacillaceae</taxon>
        <taxon>Thomasclavelia</taxon>
    </lineage>
</organism>
<dbReference type="PROSITE" id="PS00163">
    <property type="entry name" value="FUMARATE_LYASES"/>
    <property type="match status" value="1"/>
</dbReference>
<comment type="pathway">
    <text evidence="1 13">Purine metabolism; IMP biosynthesis via de novo pathway; 5-amino-1-(5-phospho-D-ribosyl)imidazole-4-carboxamide from 5-amino-1-(5-phospho-D-ribosyl)imidazole-4-carboxylate: step 2/2.</text>
</comment>
<evidence type="ECO:0000256" key="6">
    <source>
        <dbReference type="ARBA" id="ARBA00022755"/>
    </source>
</evidence>
<evidence type="ECO:0000313" key="17">
    <source>
        <dbReference type="Proteomes" id="UP000005798"/>
    </source>
</evidence>
<feature type="domain" description="Fumarate lyase N-terminal" evidence="14">
    <location>
        <begin position="20"/>
        <end position="315"/>
    </location>
</feature>
<comment type="catalytic activity">
    <reaction evidence="8">
        <text>(2S)-2-[5-amino-1-(5-phospho-beta-D-ribosyl)imidazole-4-carboxamido]succinate = 5-amino-1-(5-phospho-beta-D-ribosyl)imidazole-4-carboxamide + fumarate</text>
        <dbReference type="Rhea" id="RHEA:23920"/>
        <dbReference type="ChEBI" id="CHEBI:29806"/>
        <dbReference type="ChEBI" id="CHEBI:58443"/>
        <dbReference type="ChEBI" id="CHEBI:58475"/>
        <dbReference type="EC" id="4.3.2.2"/>
    </reaction>
    <physiologicalReaction direction="left-to-right" evidence="8">
        <dbReference type="Rhea" id="RHEA:23921"/>
    </physiologicalReaction>
</comment>
<dbReference type="InterPro" id="IPR020557">
    <property type="entry name" value="Fumarate_lyase_CS"/>
</dbReference>
<reference evidence="16" key="2">
    <citation type="submission" date="2014-06" db="EMBL/GenBank/DDBJ databases">
        <title>Draft genome sequence of Clostridium ramosum(DSM 1402).</title>
        <authorList>
            <person name="Sudarsanam P."/>
            <person name="Ley R."/>
            <person name="Guruge J."/>
            <person name="Turnbaugh P.J."/>
            <person name="Mahowald M."/>
            <person name="Liep D."/>
            <person name="Gordon J."/>
        </authorList>
    </citation>
    <scope>NUCLEOTIDE SEQUENCE</scope>
    <source>
        <strain evidence="16">DSM 1402</strain>
    </source>
</reference>
<evidence type="ECO:0000256" key="9">
    <source>
        <dbReference type="ARBA" id="ARBA00025012"/>
    </source>
</evidence>
<dbReference type="PANTHER" id="PTHR43411">
    <property type="entry name" value="ADENYLOSUCCINATE LYASE"/>
    <property type="match status" value="1"/>
</dbReference>
<comment type="similarity">
    <text evidence="3 13">Belongs to the lyase 1 family. Adenylosuccinate lyase subfamily.</text>
</comment>
<proteinExistence type="inferred from homology"/>
<comment type="pathway">
    <text evidence="2 13">Purine metabolism; AMP biosynthesis via de novo pathway; AMP from IMP: step 2/2.</text>
</comment>
<evidence type="ECO:0000256" key="2">
    <source>
        <dbReference type="ARBA" id="ARBA00004734"/>
    </source>
</evidence>
<feature type="domain" description="Adenylosuccinate lyase PurB C-terminal" evidence="15">
    <location>
        <begin position="337"/>
        <end position="452"/>
    </location>
</feature>
<comment type="catalytic activity">
    <reaction evidence="11">
        <text>N(6)-(1,2-dicarboxyethyl)-AMP = fumarate + AMP</text>
        <dbReference type="Rhea" id="RHEA:16853"/>
        <dbReference type="ChEBI" id="CHEBI:29806"/>
        <dbReference type="ChEBI" id="CHEBI:57567"/>
        <dbReference type="ChEBI" id="CHEBI:456215"/>
        <dbReference type="EC" id="4.3.2.2"/>
    </reaction>
    <physiologicalReaction direction="left-to-right" evidence="11">
        <dbReference type="Rhea" id="RHEA:16854"/>
    </physiologicalReaction>
</comment>
<evidence type="ECO:0000259" key="14">
    <source>
        <dbReference type="Pfam" id="PF00206"/>
    </source>
</evidence>
<dbReference type="InterPro" id="IPR004769">
    <property type="entry name" value="Pur_lyase"/>
</dbReference>
<keyword evidence="17" id="KW-1185">Reference proteome</keyword>
<evidence type="ECO:0000256" key="3">
    <source>
        <dbReference type="ARBA" id="ARBA00008273"/>
    </source>
</evidence>
<comment type="function">
    <text evidence="9">Catalyzes two reactions in de novo purine nucleotide biosynthesis. Catalyzes the breakdown of 5-aminoimidazole- (N-succinylocarboxamide) ribotide (SAICAR or 2-[5-amino-1-(5-phospho-beta-D-ribosyl)imidazole-4-carboxamido]succinate) to 5-aminoimidazole-4-carboxamide ribotide (AICAR or 5-amino-1-(5-phospho-beta-D-ribosyl)imidazole-4-carboxamide) and fumarate, and of adenylosuccinate (ADS or N(6)-(1,2-dicarboxyethyl)-AMP) to adenosine monophosphate (AMP) and fumarate.</text>
</comment>
<evidence type="ECO:0000256" key="10">
    <source>
        <dbReference type="ARBA" id="ARBA00030717"/>
    </source>
</evidence>
<dbReference type="InterPro" id="IPR013539">
    <property type="entry name" value="PurB_C"/>
</dbReference>
<dbReference type="Gene3D" id="1.20.200.10">
    <property type="entry name" value="Fumarase/aspartase (Central domain)"/>
    <property type="match status" value="1"/>
</dbReference>
<dbReference type="AlphaFoldDB" id="B0N5L3"/>
<dbReference type="Proteomes" id="UP000005798">
    <property type="component" value="Unassembled WGS sequence"/>
</dbReference>
<dbReference type="Gene3D" id="1.10.40.30">
    <property type="entry name" value="Fumarase/aspartase (C-terminal domain)"/>
    <property type="match status" value="1"/>
</dbReference>
<comment type="caution">
    <text evidence="16">The sequence shown here is derived from an EMBL/GenBank/DDBJ whole genome shotgun (WGS) entry which is preliminary data.</text>
</comment>
<dbReference type="Pfam" id="PF08328">
    <property type="entry name" value="ASL_C"/>
    <property type="match status" value="1"/>
</dbReference>
<evidence type="ECO:0000256" key="4">
    <source>
        <dbReference type="ARBA" id="ARBA00012339"/>
    </source>
</evidence>